<dbReference type="GO" id="GO:0004386">
    <property type="term" value="F:helicase activity"/>
    <property type="evidence" value="ECO:0007669"/>
    <property type="project" value="UniProtKB-KW"/>
</dbReference>
<dbReference type="Proteomes" id="UP000037510">
    <property type="component" value="Unassembled WGS sequence"/>
</dbReference>
<comment type="caution">
    <text evidence="1">The sequence shown here is derived from an EMBL/GenBank/DDBJ whole genome shotgun (WGS) entry which is preliminary data.</text>
</comment>
<name>A0A0L7KPI3_OPEBR</name>
<dbReference type="STRING" id="104452.A0A0L7KPI3"/>
<reference evidence="1 2" key="1">
    <citation type="journal article" date="2015" name="Genome Biol. Evol.">
        <title>The genome of winter moth (Operophtera brumata) provides a genomic perspective on sexual dimorphism and phenology.</title>
        <authorList>
            <person name="Derks M.F."/>
            <person name="Smit S."/>
            <person name="Salis L."/>
            <person name="Schijlen E."/>
            <person name="Bossers A."/>
            <person name="Mateman C."/>
            <person name="Pijl A.S."/>
            <person name="de Ridder D."/>
            <person name="Groenen M.A."/>
            <person name="Visser M.E."/>
            <person name="Megens H.J."/>
        </authorList>
    </citation>
    <scope>NUCLEOTIDE SEQUENCE [LARGE SCALE GENOMIC DNA]</scope>
    <source>
        <strain evidence="1">WM2013NL</strain>
        <tissue evidence="1">Head and thorax</tissue>
    </source>
</reference>
<keyword evidence="1" id="KW-0378">Hydrolase</keyword>
<evidence type="ECO:0000313" key="2">
    <source>
        <dbReference type="Proteomes" id="UP000037510"/>
    </source>
</evidence>
<protein>
    <submittedName>
        <fullName evidence="1">Putative ATP-dependent RNA helicase DDX27</fullName>
    </submittedName>
</protein>
<keyword evidence="1" id="KW-0547">Nucleotide-binding</keyword>
<evidence type="ECO:0000313" key="1">
    <source>
        <dbReference type="EMBL" id="KOB64879.1"/>
    </source>
</evidence>
<sequence length="197" mass="22916">MKAVEGYPDLIKTIEDGEEVENFSEESDEEVEYQPSKQKIKRKADFNPKFQFVSTVEEFNKNPWDNLHKYVRRNVKRTLDEKIERKRAQVKVEGNKDIDTDSDVDDGDKDVNELEISDDELKRDEIKTKDKKLKPPQYDEHASFYMMNLSRPLLKAIGALNFVHAVTRQLTQFTLVTVGLSVGGLDVKYQYSSKSYK</sequence>
<dbReference type="EMBL" id="JTDY01007890">
    <property type="protein sequence ID" value="KOB64879.1"/>
    <property type="molecule type" value="Genomic_DNA"/>
</dbReference>
<dbReference type="AlphaFoldDB" id="A0A0L7KPI3"/>
<keyword evidence="1" id="KW-0067">ATP-binding</keyword>
<keyword evidence="2" id="KW-1185">Reference proteome</keyword>
<keyword evidence="1" id="KW-0347">Helicase</keyword>
<accession>A0A0L7KPI3</accession>
<gene>
    <name evidence="1" type="ORF">OBRU01_23293</name>
</gene>
<proteinExistence type="predicted"/>
<organism evidence="1 2">
    <name type="scientific">Operophtera brumata</name>
    <name type="common">Winter moth</name>
    <name type="synonym">Phalaena brumata</name>
    <dbReference type="NCBI Taxonomy" id="104452"/>
    <lineage>
        <taxon>Eukaryota</taxon>
        <taxon>Metazoa</taxon>
        <taxon>Ecdysozoa</taxon>
        <taxon>Arthropoda</taxon>
        <taxon>Hexapoda</taxon>
        <taxon>Insecta</taxon>
        <taxon>Pterygota</taxon>
        <taxon>Neoptera</taxon>
        <taxon>Endopterygota</taxon>
        <taxon>Lepidoptera</taxon>
        <taxon>Glossata</taxon>
        <taxon>Ditrysia</taxon>
        <taxon>Geometroidea</taxon>
        <taxon>Geometridae</taxon>
        <taxon>Larentiinae</taxon>
        <taxon>Operophtera</taxon>
    </lineage>
</organism>